<dbReference type="SUPFAM" id="SSF52047">
    <property type="entry name" value="RNI-like"/>
    <property type="match status" value="3"/>
</dbReference>
<dbReference type="OrthoDB" id="2524204at2759"/>
<evidence type="ECO:0000313" key="2">
    <source>
        <dbReference type="EMBL" id="CTR05733.1"/>
    </source>
</evidence>
<dbReference type="PANTHER" id="PTHR13318">
    <property type="entry name" value="PARTNER OF PAIRED, ISOFORM B-RELATED"/>
    <property type="match status" value="1"/>
</dbReference>
<dbReference type="EMBL" id="CWKI01000003">
    <property type="protein sequence ID" value="CTR05733.1"/>
    <property type="molecule type" value="Genomic_DNA"/>
</dbReference>
<feature type="compositionally biased region" description="Basic and acidic residues" evidence="1">
    <location>
        <begin position="1"/>
        <end position="10"/>
    </location>
</feature>
<reference evidence="2 4" key="1">
    <citation type="submission" date="2015-07" db="EMBL/GenBank/DDBJ databases">
        <authorList>
            <person name="Cajimat M.N.B."/>
            <person name="Milazzo M.L."/>
            <person name="Fulhorst C.F."/>
        </authorList>
    </citation>
    <scope>NUCLEOTIDE SEQUENCE [LARGE SCALE GENOMIC DNA]</scope>
    <source>
        <strain evidence="2">Single colony</strain>
    </source>
</reference>
<evidence type="ECO:0000313" key="3">
    <source>
        <dbReference type="EMBL" id="PRQ75758.1"/>
    </source>
</evidence>
<dbReference type="PANTHER" id="PTHR13318:SF190">
    <property type="entry name" value="PARTNER OF PAIRED, ISOFORM B"/>
    <property type="match status" value="1"/>
</dbReference>
<dbReference type="Proteomes" id="UP000199069">
    <property type="component" value="Unassembled WGS sequence"/>
</dbReference>
<name>A0A0K3CA37_RHOTO</name>
<dbReference type="GO" id="GO:0019005">
    <property type="term" value="C:SCF ubiquitin ligase complex"/>
    <property type="evidence" value="ECO:0007669"/>
    <property type="project" value="TreeGrafter"/>
</dbReference>
<dbReference type="EMBL" id="LCTV02000003">
    <property type="protein sequence ID" value="PRQ75758.1"/>
    <property type="molecule type" value="Genomic_DNA"/>
</dbReference>
<reference evidence="3 5" key="2">
    <citation type="journal article" date="2018" name="Elife">
        <title>Functional genomics of lipid metabolism in the oleaginous yeast Rhodosporidium toruloides.</title>
        <authorList>
            <person name="Coradetti S.T."/>
            <person name="Pinel D."/>
            <person name="Geiselman G."/>
            <person name="Ito M."/>
            <person name="Mondo S."/>
            <person name="Reilly M.C."/>
            <person name="Cheng Y.F."/>
            <person name="Bauer S."/>
            <person name="Grigoriev I."/>
            <person name="Gladden J.M."/>
            <person name="Simmons B.A."/>
            <person name="Brem R."/>
            <person name="Arkin A.P."/>
            <person name="Skerker J.M."/>
        </authorList>
    </citation>
    <scope>NUCLEOTIDE SEQUENCE [LARGE SCALE GENOMIC DNA]</scope>
    <source>
        <strain evidence="3 5">NBRC 0880</strain>
    </source>
</reference>
<keyword evidence="4" id="KW-1185">Reference proteome</keyword>
<dbReference type="GO" id="GO:0031146">
    <property type="term" value="P:SCF-dependent proteasomal ubiquitin-dependent protein catabolic process"/>
    <property type="evidence" value="ECO:0007669"/>
    <property type="project" value="TreeGrafter"/>
</dbReference>
<proteinExistence type="predicted"/>
<feature type="region of interest" description="Disordered" evidence="1">
    <location>
        <begin position="1"/>
        <end position="22"/>
    </location>
</feature>
<organism evidence="2 4">
    <name type="scientific">Rhodotorula toruloides</name>
    <name type="common">Yeast</name>
    <name type="synonym">Rhodosporidium toruloides</name>
    <dbReference type="NCBI Taxonomy" id="5286"/>
    <lineage>
        <taxon>Eukaryota</taxon>
        <taxon>Fungi</taxon>
        <taxon>Dikarya</taxon>
        <taxon>Basidiomycota</taxon>
        <taxon>Pucciniomycotina</taxon>
        <taxon>Microbotryomycetes</taxon>
        <taxon>Sporidiobolales</taxon>
        <taxon>Sporidiobolaceae</taxon>
        <taxon>Rhodotorula</taxon>
    </lineage>
</organism>
<evidence type="ECO:0000313" key="5">
    <source>
        <dbReference type="Proteomes" id="UP000239560"/>
    </source>
</evidence>
<evidence type="ECO:0000256" key="1">
    <source>
        <dbReference type="SAM" id="MobiDB-lite"/>
    </source>
</evidence>
<dbReference type="InterPro" id="IPR032675">
    <property type="entry name" value="LRR_dom_sf"/>
</dbReference>
<dbReference type="Proteomes" id="UP000239560">
    <property type="component" value="Unassembled WGS sequence"/>
</dbReference>
<evidence type="ECO:0000313" key="4">
    <source>
        <dbReference type="Proteomes" id="UP000199069"/>
    </source>
</evidence>
<accession>A0A0K3CA37</accession>
<protein>
    <submittedName>
        <fullName evidence="2 3">Proteophosphoglycan 5</fullName>
    </submittedName>
</protein>
<dbReference type="Gene3D" id="3.80.10.10">
    <property type="entry name" value="Ribonuclease Inhibitor"/>
    <property type="match status" value="3"/>
</dbReference>
<gene>
    <name evidence="2" type="primary">FGENESH: predicted gene_3.45</name>
    <name evidence="3" type="ORF">AAT19DRAFT_12780</name>
    <name evidence="2" type="ORF">BN2166_0015940</name>
</gene>
<sequence>MRQASREGAKEQQASLETARSAYSRKSARRAATPSILRLPHELLEYIFALAYIDYNNDFDDDLVGFHTEAQRRLVPAGTVYDIRIPLTVLLATPRLANLVTDLRISLANELYRHYDTVYPDREIPQSVDAANGPMTAPAELVSAAAPLLVNLRSLSLDKCPSALGDALLLDSTPASFRHLRSLNLDDWNPRAGSAHGQIALIARLATFPKVCNLRLGNPTHRYPVLPRIGECTLSCRALTSLRVDGSGFGRESPPYDIGALFPNLRLFDAYDFDENTPILPLIRSLPAQLQQLYLDRMMDDPEADVVDIIPSLAHLTHLRTLILAHATFTPQSLLRYLRSSPQLRHLGFGRASGITDDVLAEIASLPQLKMLELDHVTGRKGMPLLEQASLEQLKLLAELWEPCDWDWQKPYYPPGVTLEGIKAAVVIARSNGIVVEGTSLDIPEDFDDAWQREVVSVVSEQYIKTGDLSMLDVLDVTFSEVLEYNQPPSSPAMALPPPFLRLPNEIITAIFAYTYDDTDESPEVPYTAVCRRLQPFFTSALLRYPEFHSTRKLRRFYEHLQRYPERAAGVQTMLLRTTFHDSDRPFMRADLWDVDGEEDESPEPEPSFAPQFDDLCAKLVGLRCLVIREVSLDLEDSVFFGTALPNLVGLEELVIHDYPFDKEGDAEYGKRTRASFLERLSTLDNLRTLRFICSRRTLPLPQASHPFTACPQITTFEIEHLSLPQYWPLNFAALFPNLRTFIAQDMQGTNRLSSHVVTLPETLRVFHAFREPPVDEDVASHAWDDLLQYIPRFPLLESLHLCHGAFQPEQLLPSLRSAARIRRIGFDLASPLSDIVLREILRLPQLARLTLDHVETRVGRPCMNFHDGPEVDAPPLRPSEWSWIEPDWPPGGSREGLKAALALATDRGIVLDGSALEVEHFYELWRREQLSVAVERGVQKEDWSLVGELGFSWREVSEYMAQAWREEREDFRIKPPRYAHPRANSHYSDWSLRPFPLLRLPYELLDTIFEYAYEDDERPGPVCRALRQFGEKRFYRDVKIVDYSSLAKFCSTINKSNRLAQLVRTLNLDFAGCEDENLCVEPIAPGRTQRRVTVGSFATMLSRVVKLKSLRMVELEDGLYQVVTSARLASSSMPELEVLDLMQYSIDVLDEGVWVRRLSSLREIRLHSAFGRLPLPRAVAPMQADTLPCARFEASDLMDESQYLSVIQGLPRTLKKLQLEHSDGWVAASGSLDYILPEFQNLDCLYLCFTLPHLTTYLVAAVNLVSLGFGIDTPVTDEFLLSLVKEARPPNLNTLVLDYVTCGRGLTMESQGFELSEEAADTLYHMYPGWWEPVWPDDCTEMGLYWVIAAAEDAEIILEGTALAADNWEEDYGGEIIDALLIWGLEVDDFEEAREVLGDRYVANFQAHFG</sequence>